<organism evidence="1">
    <name type="scientific">hydrothermal vent metagenome</name>
    <dbReference type="NCBI Taxonomy" id="652676"/>
    <lineage>
        <taxon>unclassified sequences</taxon>
        <taxon>metagenomes</taxon>
        <taxon>ecological metagenomes</taxon>
    </lineage>
</organism>
<name>A0A3B0YRE6_9ZZZZ</name>
<evidence type="ECO:0000313" key="1">
    <source>
        <dbReference type="EMBL" id="VAW77812.1"/>
    </source>
</evidence>
<reference evidence="1" key="1">
    <citation type="submission" date="2018-06" db="EMBL/GenBank/DDBJ databases">
        <authorList>
            <person name="Zhirakovskaya E."/>
        </authorList>
    </citation>
    <scope>NUCLEOTIDE SEQUENCE</scope>
</reference>
<protein>
    <submittedName>
        <fullName evidence="1">Uncharacterized protein</fullName>
    </submittedName>
</protein>
<gene>
    <name evidence="1" type="ORF">MNBD_GAMMA12-1080</name>
</gene>
<dbReference type="EMBL" id="UOFL01000138">
    <property type="protein sequence ID" value="VAW77812.1"/>
    <property type="molecule type" value="Genomic_DNA"/>
</dbReference>
<dbReference type="AlphaFoldDB" id="A0A3B0YRE6"/>
<proteinExistence type="predicted"/>
<accession>A0A3B0YRE6</accession>
<sequence>MLNKKISYLVKTLIFIPLLGFSVLHAANKKKQVEPIELLIDFKISGKATSATPSGIPIFTVSGPGYAPKKIFRSGEISDKIKKHRKVTTLQGAQITFSGTPADPIVNFTCLPGSCTMAFAGGSVLTSDAGVPLTGRAINFWGPVINSPDFDPEQGIIPIRILGCGGLKEIAGKGKYAGMVGSICFNGVLNFDQANPSVLTGSSKCTITLHTPADPSSIP</sequence>